<dbReference type="SUPFAM" id="SSF46689">
    <property type="entry name" value="Homeodomain-like"/>
    <property type="match status" value="1"/>
</dbReference>
<proteinExistence type="predicted"/>
<feature type="DNA-binding region" description="H-T-H motif" evidence="2">
    <location>
        <begin position="18"/>
        <end position="37"/>
    </location>
</feature>
<dbReference type="RefSeq" id="WP_221497690.1">
    <property type="nucleotide sequence ID" value="NZ_BAABJP010000029.1"/>
</dbReference>
<keyword evidence="5" id="KW-1185">Reference proteome</keyword>
<keyword evidence="1 2" id="KW-0238">DNA-binding</keyword>
<dbReference type="InterPro" id="IPR001647">
    <property type="entry name" value="HTH_TetR"/>
</dbReference>
<reference evidence="5" key="1">
    <citation type="journal article" date="2019" name="Int. J. Syst. Evol. Microbiol.">
        <title>The Global Catalogue of Microorganisms (GCM) 10K type strain sequencing project: providing services to taxonomists for standard genome sequencing and annotation.</title>
        <authorList>
            <consortium name="The Broad Institute Genomics Platform"/>
            <consortium name="The Broad Institute Genome Sequencing Center for Infectious Disease"/>
            <person name="Wu L."/>
            <person name="Ma J."/>
        </authorList>
    </citation>
    <scope>NUCLEOTIDE SEQUENCE [LARGE SCALE GENOMIC DNA]</scope>
    <source>
        <strain evidence="5">JCM 18303</strain>
    </source>
</reference>
<dbReference type="EMBL" id="BAABJP010000029">
    <property type="protein sequence ID" value="GAA5163357.1"/>
    <property type="molecule type" value="Genomic_DNA"/>
</dbReference>
<dbReference type="InterPro" id="IPR009057">
    <property type="entry name" value="Homeodomain-like_sf"/>
</dbReference>
<evidence type="ECO:0000256" key="1">
    <source>
        <dbReference type="ARBA" id="ARBA00023125"/>
    </source>
</evidence>
<organism evidence="4 5">
    <name type="scientific">Pseudonocardia eucalypti</name>
    <dbReference type="NCBI Taxonomy" id="648755"/>
    <lineage>
        <taxon>Bacteria</taxon>
        <taxon>Bacillati</taxon>
        <taxon>Actinomycetota</taxon>
        <taxon>Actinomycetes</taxon>
        <taxon>Pseudonocardiales</taxon>
        <taxon>Pseudonocardiaceae</taxon>
        <taxon>Pseudonocardia</taxon>
    </lineage>
</organism>
<evidence type="ECO:0000256" key="2">
    <source>
        <dbReference type="PROSITE-ProRule" id="PRU00335"/>
    </source>
</evidence>
<name>A0ABP9QKT2_9PSEU</name>
<evidence type="ECO:0000313" key="4">
    <source>
        <dbReference type="EMBL" id="GAA5163357.1"/>
    </source>
</evidence>
<dbReference type="Gene3D" id="1.10.357.10">
    <property type="entry name" value="Tetracycline Repressor, domain 2"/>
    <property type="match status" value="1"/>
</dbReference>
<protein>
    <submittedName>
        <fullName evidence="4">TetR family transcriptional regulator</fullName>
    </submittedName>
</protein>
<feature type="domain" description="HTH tetR-type" evidence="3">
    <location>
        <begin position="1"/>
        <end position="55"/>
    </location>
</feature>
<dbReference type="Proteomes" id="UP001428817">
    <property type="component" value="Unassembled WGS sequence"/>
</dbReference>
<sequence length="180" mass="19797">MLEASYRYVLAHGLGELSLRPLAKKIGSSPRVLLYLFGSKDGLVRALLARARARELELLADLRAGSPDSGGDRLAQLAGRLWEWLSAPEHRSLLELWLEGYGRSLVEPDGAWAGFARATVVDWLDVLAEAQPVEVRDTDEGRAQRTQVLALLRGALIDLLATGELDRTGAAMRRHLEATF</sequence>
<dbReference type="PROSITE" id="PS50977">
    <property type="entry name" value="HTH_TETR_2"/>
    <property type="match status" value="1"/>
</dbReference>
<comment type="caution">
    <text evidence="4">The sequence shown here is derived from an EMBL/GenBank/DDBJ whole genome shotgun (WGS) entry which is preliminary data.</text>
</comment>
<accession>A0ABP9QKT2</accession>
<evidence type="ECO:0000259" key="3">
    <source>
        <dbReference type="PROSITE" id="PS50977"/>
    </source>
</evidence>
<gene>
    <name evidence="4" type="ORF">GCM10023321_50080</name>
</gene>
<evidence type="ECO:0000313" key="5">
    <source>
        <dbReference type="Proteomes" id="UP001428817"/>
    </source>
</evidence>
<dbReference type="Pfam" id="PF00440">
    <property type="entry name" value="TetR_N"/>
    <property type="match status" value="1"/>
</dbReference>